<evidence type="ECO:0000313" key="1">
    <source>
        <dbReference type="EMBL" id="ASG53979.1"/>
    </source>
</evidence>
<keyword evidence="2" id="KW-1185">Reference proteome</keyword>
<proteinExistence type="predicted"/>
<organism evidence="1 2">
    <name type="scientific">Salmonella bongori serovar 66:z41:- str. SA19983605</name>
    <dbReference type="NCBI Taxonomy" id="1243617"/>
    <lineage>
        <taxon>Bacteria</taxon>
        <taxon>Pseudomonadati</taxon>
        <taxon>Pseudomonadota</taxon>
        <taxon>Gammaproteobacteria</taxon>
        <taxon>Enterobacterales</taxon>
        <taxon>Enterobacteriaceae</taxon>
        <taxon>Salmonella</taxon>
    </lineage>
</organism>
<protein>
    <submittedName>
        <fullName evidence="1">Uncharacterized protein</fullName>
    </submittedName>
</protein>
<sequence length="63" mass="7295">MKPVGELNVIGVTKRECLQNKWLTKCKMKMKLKLFLTTMEIHSFYFAADIRPASSFLQMIATL</sequence>
<evidence type="ECO:0000313" key="2">
    <source>
        <dbReference type="Proteomes" id="UP000197991"/>
    </source>
</evidence>
<dbReference type="AlphaFoldDB" id="A0A248K6S9"/>
<dbReference type="Proteomes" id="UP000197991">
    <property type="component" value="Chromosome"/>
</dbReference>
<dbReference type="EMBL" id="CP022120">
    <property type="protein sequence ID" value="ASG53979.1"/>
    <property type="molecule type" value="Genomic_DNA"/>
</dbReference>
<name>A0A248K6S9_SALBN</name>
<reference evidence="1 2" key="1">
    <citation type="submission" date="2017-06" db="EMBL/GenBank/DDBJ databases">
        <title>Salmonella reference genomes for public health.</title>
        <authorList>
            <person name="Robertson J."/>
            <person name="Yoshida C."/>
            <person name="Gurnik S."/>
            <person name="Nash J."/>
        </authorList>
    </citation>
    <scope>NUCLEOTIDE SEQUENCE [LARGE SCALE GENOMIC DNA]</scope>
    <source>
        <strain evidence="1 2">SA19983605</strain>
    </source>
</reference>
<accession>A0A248K6S9</accession>
<gene>
    <name evidence="1" type="ORF">LFZ56_06650</name>
</gene>